<keyword evidence="3" id="KW-1185">Reference proteome</keyword>
<evidence type="ECO:0000256" key="1">
    <source>
        <dbReference type="SAM" id="Phobius"/>
    </source>
</evidence>
<feature type="transmembrane region" description="Helical" evidence="1">
    <location>
        <begin position="9"/>
        <end position="33"/>
    </location>
</feature>
<reference evidence="2 3" key="1">
    <citation type="submission" date="2024-06" db="EMBL/GenBank/DDBJ databases">
        <title>The Natural Products Discovery Center: Release of the First 8490 Sequenced Strains for Exploring Actinobacteria Biosynthetic Diversity.</title>
        <authorList>
            <person name="Kalkreuter E."/>
            <person name="Kautsar S.A."/>
            <person name="Yang D."/>
            <person name="Bader C.D."/>
            <person name="Teijaro C.N."/>
            <person name="Fluegel L."/>
            <person name="Davis C.M."/>
            <person name="Simpson J.R."/>
            <person name="Lauterbach L."/>
            <person name="Steele A.D."/>
            <person name="Gui C."/>
            <person name="Meng S."/>
            <person name="Li G."/>
            <person name="Viehrig K."/>
            <person name="Ye F."/>
            <person name="Su P."/>
            <person name="Kiefer A.F."/>
            <person name="Nichols A."/>
            <person name="Cepeda A.J."/>
            <person name="Yan W."/>
            <person name="Fan B."/>
            <person name="Jiang Y."/>
            <person name="Adhikari A."/>
            <person name="Zheng C.-J."/>
            <person name="Schuster L."/>
            <person name="Cowan T.M."/>
            <person name="Smanski M.J."/>
            <person name="Chevrette M.G."/>
            <person name="De Carvalho L.P.S."/>
            <person name="Shen B."/>
        </authorList>
    </citation>
    <scope>NUCLEOTIDE SEQUENCE [LARGE SCALE GENOMIC DNA]</scope>
    <source>
        <strain evidence="2 3">NPDC048946</strain>
    </source>
</reference>
<sequence>MTTRSRLRLLLANVLRILVTGVIATSMVLVIWVKHPQEASSAEFLAGVSDGTITSVDYDVNELQNVYVRWRASDTAWREAVYSPEAPTADAAAGPWDPVAELRADLRNRAPGPERVTLGTYPSMRTETAIDRALVVMDVLYLPWSWLKWAVVALGAALICVMLGREPVYYERPIQWVVLSLVTGVGFLAYLWLESPGKRAAAVRATAVRRRLDPVALGCLTVAGVFIVSGI</sequence>
<dbReference type="Proteomes" id="UP001551482">
    <property type="component" value="Unassembled WGS sequence"/>
</dbReference>
<gene>
    <name evidence="2" type="ORF">AB0C36_23425</name>
</gene>
<evidence type="ECO:0000313" key="3">
    <source>
        <dbReference type="Proteomes" id="UP001551482"/>
    </source>
</evidence>
<evidence type="ECO:0000313" key="2">
    <source>
        <dbReference type="EMBL" id="MEU8136449.1"/>
    </source>
</evidence>
<keyword evidence="1" id="KW-1133">Transmembrane helix</keyword>
<organism evidence="2 3">
    <name type="scientific">Streptodolium elevatio</name>
    <dbReference type="NCBI Taxonomy" id="3157996"/>
    <lineage>
        <taxon>Bacteria</taxon>
        <taxon>Bacillati</taxon>
        <taxon>Actinomycetota</taxon>
        <taxon>Actinomycetes</taxon>
        <taxon>Kitasatosporales</taxon>
        <taxon>Streptomycetaceae</taxon>
        <taxon>Streptodolium</taxon>
    </lineage>
</organism>
<feature type="transmembrane region" description="Helical" evidence="1">
    <location>
        <begin position="146"/>
        <end position="164"/>
    </location>
</feature>
<dbReference type="RefSeq" id="WP_358356974.1">
    <property type="nucleotide sequence ID" value="NZ_JBEZFP010000064.1"/>
</dbReference>
<accession>A0ABV3DMN5</accession>
<keyword evidence="1" id="KW-0472">Membrane</keyword>
<name>A0ABV3DMN5_9ACTN</name>
<proteinExistence type="predicted"/>
<protein>
    <submittedName>
        <fullName evidence="2">Uncharacterized protein</fullName>
    </submittedName>
</protein>
<dbReference type="EMBL" id="JBEZFP010000064">
    <property type="protein sequence ID" value="MEU8136449.1"/>
    <property type="molecule type" value="Genomic_DNA"/>
</dbReference>
<keyword evidence="1" id="KW-0812">Transmembrane</keyword>
<feature type="transmembrane region" description="Helical" evidence="1">
    <location>
        <begin position="176"/>
        <end position="193"/>
    </location>
</feature>
<comment type="caution">
    <text evidence="2">The sequence shown here is derived from an EMBL/GenBank/DDBJ whole genome shotgun (WGS) entry which is preliminary data.</text>
</comment>